<reference evidence="1 2" key="1">
    <citation type="submission" date="2019-07" db="EMBL/GenBank/DDBJ databases">
        <title>Whole genome shotgun sequence of Lactobacillus aviarius subsp. aviarius NBRC 102162.</title>
        <authorList>
            <person name="Hosoyama A."/>
            <person name="Uohara A."/>
            <person name="Ohji S."/>
            <person name="Ichikawa N."/>
        </authorList>
    </citation>
    <scope>NUCLEOTIDE SEQUENCE [LARGE SCALE GENOMIC DNA]</scope>
    <source>
        <strain evidence="1 2">NBRC 102162</strain>
    </source>
</reference>
<gene>
    <name evidence="1" type="ORF">LAV01_03570</name>
</gene>
<evidence type="ECO:0000313" key="1">
    <source>
        <dbReference type="EMBL" id="GEK41525.1"/>
    </source>
</evidence>
<dbReference type="GeneID" id="29934845"/>
<proteinExistence type="predicted"/>
<protein>
    <submittedName>
        <fullName evidence="1">Uncharacterized protein</fullName>
    </submittedName>
</protein>
<dbReference type="Proteomes" id="UP000321722">
    <property type="component" value="Unassembled WGS sequence"/>
</dbReference>
<dbReference type="AlphaFoldDB" id="A0A510WU45"/>
<organism evidence="1 2">
    <name type="scientific">Ligilactobacillus aviarius</name>
    <dbReference type="NCBI Taxonomy" id="1606"/>
    <lineage>
        <taxon>Bacteria</taxon>
        <taxon>Bacillati</taxon>
        <taxon>Bacillota</taxon>
        <taxon>Bacilli</taxon>
        <taxon>Lactobacillales</taxon>
        <taxon>Lactobacillaceae</taxon>
        <taxon>Ligilactobacillus</taxon>
    </lineage>
</organism>
<dbReference type="PIRSF" id="PIRSF014677">
    <property type="entry name" value="UCP014677"/>
    <property type="match status" value="1"/>
</dbReference>
<comment type="caution">
    <text evidence="1">The sequence shown here is derived from an EMBL/GenBank/DDBJ whole genome shotgun (WGS) entry which is preliminary data.</text>
</comment>
<dbReference type="EMBL" id="BJUI01000002">
    <property type="protein sequence ID" value="GEK41525.1"/>
    <property type="molecule type" value="Genomic_DNA"/>
</dbReference>
<dbReference type="Pfam" id="PF13289">
    <property type="entry name" value="SIR2_2"/>
    <property type="match status" value="1"/>
</dbReference>
<dbReference type="InterPro" id="IPR011202">
    <property type="entry name" value="UCP014677"/>
</dbReference>
<sequence>MEFLEHLKSNNEFPIIFIGSGITQRYFKDAPTWDELLQKLWQESSIDTTYFARFDELKKTENTEFNVYTKLAEEIEEKFDSEFYNGKITLKNFSPEQAHKGKISPFRCRIAEIYSNLQLKDGIEEELTLFQQMLQKARLIVTTNYDGFIENQFDNRIKVRIGNKGLFENTADINELYKIHGSIDDPNSIVITASDYKNLKRTSAIVNAKILSKLTESPILFLGYSLTDENIRCLLKDLADNMPFSIEDAARRIGVVDYKRGQSKVNEIIRDSFGVHYTQLSTDNYSEIYEKVAEIDQGVSPSEIAKYQAAFRKIIDIKGKKGELKNVLTSFVNLDKLPDELKKRNLVVAFGDNRYLYKYPSYADYVKSYFLEKDDMPLEIAIKFITNLSPQSALPISKYLLKLKNNGGITLTERDKNKINNRLRRFESLSSLNVSKPGNKYIDRLKKLDFTQPEKTFENNDLMHRLKIMYFIKHINDYSQEVIMNMIKYILINEDDNFIGETNCRKLFLAYSLKFEEKFDEI</sequence>
<dbReference type="RefSeq" id="WP_057826696.1">
    <property type="nucleotide sequence ID" value="NZ_BAAACL010000002.1"/>
</dbReference>
<keyword evidence="2" id="KW-1185">Reference proteome</keyword>
<evidence type="ECO:0000313" key="2">
    <source>
        <dbReference type="Proteomes" id="UP000321722"/>
    </source>
</evidence>
<accession>A0A510WU45</accession>
<name>A0A510WU45_9LACO</name>